<organism evidence="2 3">
    <name type="scientific">Thalassoglobus neptunius</name>
    <dbReference type="NCBI Taxonomy" id="1938619"/>
    <lineage>
        <taxon>Bacteria</taxon>
        <taxon>Pseudomonadati</taxon>
        <taxon>Planctomycetota</taxon>
        <taxon>Planctomycetia</taxon>
        <taxon>Planctomycetales</taxon>
        <taxon>Planctomycetaceae</taxon>
        <taxon>Thalassoglobus</taxon>
    </lineage>
</organism>
<dbReference type="EMBL" id="SIHI01000052">
    <property type="protein sequence ID" value="TWT40204.1"/>
    <property type="molecule type" value="Genomic_DNA"/>
</dbReference>
<comment type="caution">
    <text evidence="2">The sequence shown here is derived from an EMBL/GenBank/DDBJ whole genome shotgun (WGS) entry which is preliminary data.</text>
</comment>
<sequence length="136" mass="15898">MIKVKRKVQIRDNRRGRRRQDSRDQPDVPSGRIPRISRLMALAIKFDGLITTGIITDRSELARLAHVTQPRMTQIMNLLNLAPDIQEELLFLPRVTSGRDPVHERMLRPLTAQASWKKQRKMWLGIMTNCQIAHRR</sequence>
<evidence type="ECO:0000313" key="3">
    <source>
        <dbReference type="Proteomes" id="UP000317243"/>
    </source>
</evidence>
<dbReference type="RefSeq" id="WP_146512258.1">
    <property type="nucleotide sequence ID" value="NZ_SIHI01000052.1"/>
</dbReference>
<proteinExistence type="predicted"/>
<name>A0A5C5VNN3_9PLAN</name>
<keyword evidence="3" id="KW-1185">Reference proteome</keyword>
<evidence type="ECO:0000256" key="1">
    <source>
        <dbReference type="SAM" id="MobiDB-lite"/>
    </source>
</evidence>
<dbReference type="Proteomes" id="UP000317243">
    <property type="component" value="Unassembled WGS sequence"/>
</dbReference>
<dbReference type="OrthoDB" id="285475at2"/>
<dbReference type="AlphaFoldDB" id="A0A5C5VNN3"/>
<reference evidence="2 3" key="1">
    <citation type="submission" date="2019-02" db="EMBL/GenBank/DDBJ databases">
        <title>Deep-cultivation of Planctomycetes and their phenomic and genomic characterization uncovers novel biology.</title>
        <authorList>
            <person name="Wiegand S."/>
            <person name="Jogler M."/>
            <person name="Boedeker C."/>
            <person name="Pinto D."/>
            <person name="Vollmers J."/>
            <person name="Rivas-Marin E."/>
            <person name="Kohn T."/>
            <person name="Peeters S.H."/>
            <person name="Heuer A."/>
            <person name="Rast P."/>
            <person name="Oberbeckmann S."/>
            <person name="Bunk B."/>
            <person name="Jeske O."/>
            <person name="Meyerdierks A."/>
            <person name="Storesund J.E."/>
            <person name="Kallscheuer N."/>
            <person name="Luecker S."/>
            <person name="Lage O.M."/>
            <person name="Pohl T."/>
            <person name="Merkel B.J."/>
            <person name="Hornburger P."/>
            <person name="Mueller R.-W."/>
            <person name="Bruemmer F."/>
            <person name="Labrenz M."/>
            <person name="Spormann A.M."/>
            <person name="Op Den Camp H."/>
            <person name="Overmann J."/>
            <person name="Amann R."/>
            <person name="Jetten M.S.M."/>
            <person name="Mascher T."/>
            <person name="Medema M.H."/>
            <person name="Devos D.P."/>
            <person name="Kaster A.-K."/>
            <person name="Ovreas L."/>
            <person name="Rohde M."/>
            <person name="Galperin M.Y."/>
            <person name="Jogler C."/>
        </authorList>
    </citation>
    <scope>NUCLEOTIDE SEQUENCE [LARGE SCALE GENOMIC DNA]</scope>
    <source>
        <strain evidence="2 3">KOR42</strain>
    </source>
</reference>
<feature type="compositionally biased region" description="Basic and acidic residues" evidence="1">
    <location>
        <begin position="11"/>
        <end position="26"/>
    </location>
</feature>
<gene>
    <name evidence="2" type="ORF">KOR42_49460</name>
</gene>
<feature type="region of interest" description="Disordered" evidence="1">
    <location>
        <begin position="11"/>
        <end position="31"/>
    </location>
</feature>
<protein>
    <submittedName>
        <fullName evidence="2">Uncharacterized protein</fullName>
    </submittedName>
</protein>
<accession>A0A5C5VNN3</accession>
<evidence type="ECO:0000313" key="2">
    <source>
        <dbReference type="EMBL" id="TWT40204.1"/>
    </source>
</evidence>